<dbReference type="AlphaFoldDB" id="A0A066YXF8"/>
<protein>
    <submittedName>
        <fullName evidence="1">Uncharacterized protein</fullName>
    </submittedName>
</protein>
<gene>
    <name evidence="1" type="ORF">KCH_55350</name>
</gene>
<comment type="caution">
    <text evidence="1">The sequence shown here is derived from an EMBL/GenBank/DDBJ whole genome shotgun (WGS) entry which is preliminary data.</text>
</comment>
<dbReference type="HOGENOM" id="CLU_2409378_0_0_11"/>
<organism evidence="1 2">
    <name type="scientific">Kitasatospora cheerisanensis KCTC 2395</name>
    <dbReference type="NCBI Taxonomy" id="1348663"/>
    <lineage>
        <taxon>Bacteria</taxon>
        <taxon>Bacillati</taxon>
        <taxon>Actinomycetota</taxon>
        <taxon>Actinomycetes</taxon>
        <taxon>Kitasatosporales</taxon>
        <taxon>Streptomycetaceae</taxon>
        <taxon>Kitasatospora</taxon>
    </lineage>
</organism>
<evidence type="ECO:0000313" key="1">
    <source>
        <dbReference type="EMBL" id="KDN82620.1"/>
    </source>
</evidence>
<reference evidence="1 2" key="1">
    <citation type="submission" date="2014-05" db="EMBL/GenBank/DDBJ databases">
        <title>Draft Genome Sequence of Kitasatospora cheerisanensis KCTC 2395.</title>
        <authorList>
            <person name="Nam D.H."/>
        </authorList>
    </citation>
    <scope>NUCLEOTIDE SEQUENCE [LARGE SCALE GENOMIC DNA]</scope>
    <source>
        <strain evidence="1 2">KCTC 2395</strain>
    </source>
</reference>
<evidence type="ECO:0000313" key="2">
    <source>
        <dbReference type="Proteomes" id="UP000027178"/>
    </source>
</evidence>
<dbReference type="PATRIC" id="fig|1348663.4.peg.5357"/>
<dbReference type="eggNOG" id="ENOG5032T13">
    <property type="taxonomic scope" value="Bacteria"/>
</dbReference>
<accession>A0A066YXF8</accession>
<keyword evidence="2" id="KW-1185">Reference proteome</keyword>
<dbReference type="EMBL" id="JNBY01000104">
    <property type="protein sequence ID" value="KDN82620.1"/>
    <property type="molecule type" value="Genomic_DNA"/>
</dbReference>
<proteinExistence type="predicted"/>
<dbReference type="RefSeq" id="WP_051653461.1">
    <property type="nucleotide sequence ID" value="NZ_KK853997.1"/>
</dbReference>
<name>A0A066YXF8_9ACTN</name>
<dbReference type="Proteomes" id="UP000027178">
    <property type="component" value="Unassembled WGS sequence"/>
</dbReference>
<sequence>MLPQGFDRTLADWSAAGPVAYVETDIWGGTGDQAVAVWEHGALTLGPLIASTGSPISLALRRLGAHADGHRDEFDAVGLGRHRRTEGWLKDD</sequence>